<evidence type="ECO:0000256" key="2">
    <source>
        <dbReference type="SAM" id="Phobius"/>
    </source>
</evidence>
<feature type="compositionally biased region" description="Low complexity" evidence="1">
    <location>
        <begin position="16"/>
        <end position="33"/>
    </location>
</feature>
<dbReference type="Proteomes" id="UP001385951">
    <property type="component" value="Unassembled WGS sequence"/>
</dbReference>
<evidence type="ECO:0000313" key="3">
    <source>
        <dbReference type="EMBL" id="KAK7685592.1"/>
    </source>
</evidence>
<keyword evidence="2" id="KW-0472">Membrane</keyword>
<comment type="caution">
    <text evidence="3">The sequence shown here is derived from an EMBL/GenBank/DDBJ whole genome shotgun (WGS) entry which is preliminary data.</text>
</comment>
<feature type="region of interest" description="Disordered" evidence="1">
    <location>
        <begin position="1"/>
        <end position="33"/>
    </location>
</feature>
<dbReference type="EMBL" id="JASBNA010000020">
    <property type="protein sequence ID" value="KAK7685592.1"/>
    <property type="molecule type" value="Genomic_DNA"/>
</dbReference>
<evidence type="ECO:0000313" key="4">
    <source>
        <dbReference type="Proteomes" id="UP001385951"/>
    </source>
</evidence>
<reference evidence="3 4" key="1">
    <citation type="submission" date="2022-09" db="EMBL/GenBank/DDBJ databases">
        <authorList>
            <person name="Palmer J.M."/>
        </authorList>
    </citation>
    <scope>NUCLEOTIDE SEQUENCE [LARGE SCALE GENOMIC DNA]</scope>
    <source>
        <strain evidence="3 4">DSM 7382</strain>
    </source>
</reference>
<organism evidence="3 4">
    <name type="scientific">Cerrena zonata</name>
    <dbReference type="NCBI Taxonomy" id="2478898"/>
    <lineage>
        <taxon>Eukaryota</taxon>
        <taxon>Fungi</taxon>
        <taxon>Dikarya</taxon>
        <taxon>Basidiomycota</taxon>
        <taxon>Agaricomycotina</taxon>
        <taxon>Agaricomycetes</taxon>
        <taxon>Polyporales</taxon>
        <taxon>Cerrenaceae</taxon>
        <taxon>Cerrena</taxon>
    </lineage>
</organism>
<evidence type="ECO:0000256" key="1">
    <source>
        <dbReference type="SAM" id="MobiDB-lite"/>
    </source>
</evidence>
<keyword evidence="2" id="KW-1133">Transmembrane helix</keyword>
<keyword evidence="2" id="KW-0812">Transmembrane</keyword>
<accession>A0AAW0G269</accession>
<dbReference type="AlphaFoldDB" id="A0AAW0G269"/>
<sequence>MSTSSFTIPGPFGQPTQSISSSSLGGDSTGTSSNIFSTSGGPPLILVFLAAGLLVGALAALIILRKFYPDRRLRGRLAQIAREDERRQKKRQELGEKPVLWDVYVASDTLDPEQLSEKSINRWDRMLPITGKFIADGKYDEESLPSPLPPPSSRPAFLKRFMNKVRPSNQQETLPLDDLKRSVDGSLQIAVAVVMPHPPSLPLSSDGEPELDYCLGLVDLPWKETVARAAISENPGEATS</sequence>
<name>A0AAW0G269_9APHY</name>
<protein>
    <submittedName>
        <fullName evidence="3">Uncharacterized protein</fullName>
    </submittedName>
</protein>
<feature type="transmembrane region" description="Helical" evidence="2">
    <location>
        <begin position="44"/>
        <end position="64"/>
    </location>
</feature>
<gene>
    <name evidence="3" type="ORF">QCA50_011459</name>
</gene>
<keyword evidence="4" id="KW-1185">Reference proteome</keyword>
<proteinExistence type="predicted"/>